<dbReference type="Gene3D" id="3.60.21.10">
    <property type="match status" value="1"/>
</dbReference>
<dbReference type="Proteomes" id="UP000628463">
    <property type="component" value="Unassembled WGS sequence"/>
</dbReference>
<sequence>MKRRKKRIVAGTVAAVMIAGSILGNISPLIASETGGADVSVNESFNKEGLWLTEIYQNDVDRSVKNNSREKSGYESIRLYKSTTDLMEFVEITSTYENPVNFNDTYEFVYNDTVQKVTTMDDNADVVIQPEEKVVLWNYRSDVTTTIPTEAEFREEMRIPDDAVVLKVTSGVNWGVTSTFSLKTKAGNNVVSTFTATDKVNTMDGFSVELSIPDIGNEMEVYRDMCEPSPGYVYSGQLNGLVKAKVPDSQIANGVFITEVRPNDINRSSVYGISDDLMECVEVVNTTDHDVDLNNEYQFGYEVKEGSRKILDVSRYDENTESGIGSSDNCVIPAGKTAVIWFYRINFLKNYTSFPTEKEFRDAYKISEDVPVYLVTGQNGMNNTNRAVEIYKKNSDGTRKLVSNYCYVGNSDCKDNKSAELMVNPEGPEMLLKTANAATSMGNASTEQYTYAKDDGSALTLQLNDTVPKSIMQGDELRVDFHFEQTGNLARTGISTYYRFDGTGSWNKTTEVNRRVPNLYEVLIPADELFSHDYVEFYVSADNRYRSTLSNIYKVEINKLNETDGIRTNIGDKEEVSGIVTMTANDGGNNLSSKIYIDDIERTTTPMLEDGAYFTFHADGRDSYFRNAVTTTDNETIASIGKWQYQILDGQALHIDNRYFKYNEEKAAYDVTLRFWAGTYGTTGDEYLMPDANREDFTVKNLALKLINGNVYYPVSIGPDDAATSAKTNLSTDYETVHYIGDSAGMCPYMDVSFTVPATEVTAVGTQVDTTKLSEGEHTLKVTDGINTKEVTFIVDNKAPEIELGVKDGDILGGNITLSPKVTEANTLEEFVVTLDGEQINDTYETTSFALGDGQHTITAFAKDAAGNETTKTAVFMADSAKVTIKDGLTSDITDNSASLYLNLENVKSDTTATFYRAERIKADSIKTDTSEGILPYIQYTVNVPDVKDDEIIAANWDGEASNSNDTHASTMYVLNTATNEWDEIAKADENGTIKEAGFTAANHVKDGNATIIVQCTADSSLPELDTVTDKKVNNNADWDGTNVPDDYDFCFAWETDTQYYAEEWQHHFTNINNWIVNNADKRKIKYVIHTGDIVDDVDMTYEWENADEAMGILDKAGMPYGVLGGNHDVAAGLADYENYYKYFGENRFKTQPTYGGTYQNNKGHYDLINEGGQDFIIVYMSWNIYQDEIDWMNQVLSQYSDRKAILCFHTYTNVKQSGGTYLDYYGQLVQKYVVEKNPNVFAVLNGHYHGSSYETVMFDDDGDGRNDRTVYQICTDYQSGFEGGNEYIKFLYFDLDNNKIYMNSYSPCMDDFNYYDTELHTLNVEGASATGVDQMVLDVNFNTKEQTILEKSFSAYVYTNEKLGSVNAETNGATGKAVLELTNLKENTDYAWYAVVTNTASDIEKSGVYEFTTAKKNESVNTGGSDSDNQENTNSDKLIGSIETGDRAKIWLFVLLGLSAAGIGAVTVIKKKEA</sequence>
<dbReference type="InterPro" id="IPR029052">
    <property type="entry name" value="Metallo-depent_PP-like"/>
</dbReference>
<feature type="region of interest" description="Disordered" evidence="1">
    <location>
        <begin position="1419"/>
        <end position="1438"/>
    </location>
</feature>
<reference evidence="5 6" key="1">
    <citation type="submission" date="2020-08" db="EMBL/GenBank/DDBJ databases">
        <title>Genome public.</title>
        <authorList>
            <person name="Liu C."/>
            <person name="Sun Q."/>
        </authorList>
    </citation>
    <scope>NUCLEOTIDE SEQUENCE [LARGE SCALE GENOMIC DNA]</scope>
    <source>
        <strain evidence="5 6">NSJ-43</strain>
    </source>
</reference>
<dbReference type="PANTHER" id="PTHR43143">
    <property type="entry name" value="METALLOPHOSPHOESTERASE, CALCINEURIN SUPERFAMILY"/>
    <property type="match status" value="1"/>
</dbReference>
<keyword evidence="2" id="KW-0812">Transmembrane</keyword>
<feature type="chain" id="PRO_5047366110" evidence="3">
    <location>
        <begin position="32"/>
        <end position="1475"/>
    </location>
</feature>
<evidence type="ECO:0000313" key="5">
    <source>
        <dbReference type="EMBL" id="MBC5680297.1"/>
    </source>
</evidence>
<dbReference type="InterPro" id="IPR051918">
    <property type="entry name" value="STPP_CPPED1"/>
</dbReference>
<dbReference type="InterPro" id="IPR013783">
    <property type="entry name" value="Ig-like_fold"/>
</dbReference>
<evidence type="ECO:0000313" key="6">
    <source>
        <dbReference type="Proteomes" id="UP000628463"/>
    </source>
</evidence>
<dbReference type="PANTHER" id="PTHR43143:SF5">
    <property type="entry name" value="SECRETED PROTEIN"/>
    <property type="match status" value="1"/>
</dbReference>
<feature type="domain" description="Calcineurin-like phosphoesterase" evidence="4">
    <location>
        <begin position="1067"/>
        <end position="1251"/>
    </location>
</feature>
<dbReference type="EMBL" id="JACOPD010000003">
    <property type="protein sequence ID" value="MBC5680297.1"/>
    <property type="molecule type" value="Genomic_DNA"/>
</dbReference>
<keyword evidence="2" id="KW-0472">Membrane</keyword>
<organism evidence="5 6">
    <name type="scientific">Lachnospira hominis</name>
    <name type="common">ex Liu et al. 2021</name>
    <dbReference type="NCBI Taxonomy" id="2763051"/>
    <lineage>
        <taxon>Bacteria</taxon>
        <taxon>Bacillati</taxon>
        <taxon>Bacillota</taxon>
        <taxon>Clostridia</taxon>
        <taxon>Lachnospirales</taxon>
        <taxon>Lachnospiraceae</taxon>
        <taxon>Lachnospira</taxon>
    </lineage>
</organism>
<comment type="caution">
    <text evidence="5">The sequence shown here is derived from an EMBL/GenBank/DDBJ whole genome shotgun (WGS) entry which is preliminary data.</text>
</comment>
<name>A0ABR7FYL9_9FIRM</name>
<evidence type="ECO:0000256" key="1">
    <source>
        <dbReference type="SAM" id="MobiDB-lite"/>
    </source>
</evidence>
<evidence type="ECO:0000256" key="3">
    <source>
        <dbReference type="SAM" id="SignalP"/>
    </source>
</evidence>
<feature type="signal peptide" evidence="3">
    <location>
        <begin position="1"/>
        <end position="31"/>
    </location>
</feature>
<dbReference type="SUPFAM" id="SSF56300">
    <property type="entry name" value="Metallo-dependent phosphatases"/>
    <property type="match status" value="1"/>
</dbReference>
<dbReference type="Pfam" id="PF00149">
    <property type="entry name" value="Metallophos"/>
    <property type="match status" value="1"/>
</dbReference>
<evidence type="ECO:0000259" key="4">
    <source>
        <dbReference type="Pfam" id="PF00149"/>
    </source>
</evidence>
<proteinExistence type="predicted"/>
<dbReference type="Gene3D" id="2.60.40.10">
    <property type="entry name" value="Immunoglobulins"/>
    <property type="match status" value="1"/>
</dbReference>
<protein>
    <submittedName>
        <fullName evidence="5">Metallophosphoesterase</fullName>
    </submittedName>
</protein>
<feature type="compositionally biased region" description="Polar residues" evidence="1">
    <location>
        <begin position="1420"/>
        <end position="1437"/>
    </location>
</feature>
<gene>
    <name evidence="5" type="ORF">H8S01_04880</name>
</gene>
<evidence type="ECO:0000256" key="2">
    <source>
        <dbReference type="SAM" id="Phobius"/>
    </source>
</evidence>
<keyword evidence="2" id="KW-1133">Transmembrane helix</keyword>
<accession>A0ABR7FYL9</accession>
<dbReference type="RefSeq" id="WP_186836391.1">
    <property type="nucleotide sequence ID" value="NZ_JACOPD010000003.1"/>
</dbReference>
<keyword evidence="6" id="KW-1185">Reference proteome</keyword>
<dbReference type="InterPro" id="IPR004843">
    <property type="entry name" value="Calcineurin-like_PHP"/>
</dbReference>
<keyword evidence="3" id="KW-0732">Signal</keyword>
<feature type="transmembrane region" description="Helical" evidence="2">
    <location>
        <begin position="1451"/>
        <end position="1470"/>
    </location>
</feature>